<proteinExistence type="predicted"/>
<feature type="region of interest" description="Disordered" evidence="1">
    <location>
        <begin position="1"/>
        <end position="40"/>
    </location>
</feature>
<dbReference type="AlphaFoldDB" id="A0AAV4QN04"/>
<evidence type="ECO:0000256" key="1">
    <source>
        <dbReference type="SAM" id="MobiDB-lite"/>
    </source>
</evidence>
<keyword evidence="3" id="KW-1185">Reference proteome</keyword>
<gene>
    <name evidence="2" type="ORF">CDAR_97261</name>
</gene>
<dbReference type="Proteomes" id="UP001054837">
    <property type="component" value="Unassembled WGS sequence"/>
</dbReference>
<dbReference type="EMBL" id="BPLQ01004782">
    <property type="protein sequence ID" value="GIY10714.1"/>
    <property type="molecule type" value="Genomic_DNA"/>
</dbReference>
<name>A0AAV4QN04_9ARAC</name>
<sequence>MDSFPFFTEKKRGAGRIKKRGWGEEKARAHGNGEGSEPEWKENLKYITNKRIQRIRNRISCSGNIRIWAGLSSTRRTEANSRNRKERDFLQIETKNKSASSAYLNKKKKNNGLKKKETEAIPEKRSIFTANRPRANSLEY</sequence>
<feature type="region of interest" description="Disordered" evidence="1">
    <location>
        <begin position="97"/>
        <end position="140"/>
    </location>
</feature>
<comment type="caution">
    <text evidence="2">The sequence shown here is derived from an EMBL/GenBank/DDBJ whole genome shotgun (WGS) entry which is preliminary data.</text>
</comment>
<evidence type="ECO:0000313" key="3">
    <source>
        <dbReference type="Proteomes" id="UP001054837"/>
    </source>
</evidence>
<protein>
    <submittedName>
        <fullName evidence="2">Uncharacterized protein</fullName>
    </submittedName>
</protein>
<evidence type="ECO:0000313" key="2">
    <source>
        <dbReference type="EMBL" id="GIY10714.1"/>
    </source>
</evidence>
<accession>A0AAV4QN04</accession>
<feature type="compositionally biased region" description="Basic and acidic residues" evidence="1">
    <location>
        <begin position="114"/>
        <end position="126"/>
    </location>
</feature>
<reference evidence="2 3" key="1">
    <citation type="submission" date="2021-06" db="EMBL/GenBank/DDBJ databases">
        <title>Caerostris darwini draft genome.</title>
        <authorList>
            <person name="Kono N."/>
            <person name="Arakawa K."/>
        </authorList>
    </citation>
    <scope>NUCLEOTIDE SEQUENCE [LARGE SCALE GENOMIC DNA]</scope>
</reference>
<organism evidence="2 3">
    <name type="scientific">Caerostris darwini</name>
    <dbReference type="NCBI Taxonomy" id="1538125"/>
    <lineage>
        <taxon>Eukaryota</taxon>
        <taxon>Metazoa</taxon>
        <taxon>Ecdysozoa</taxon>
        <taxon>Arthropoda</taxon>
        <taxon>Chelicerata</taxon>
        <taxon>Arachnida</taxon>
        <taxon>Araneae</taxon>
        <taxon>Araneomorphae</taxon>
        <taxon>Entelegynae</taxon>
        <taxon>Araneoidea</taxon>
        <taxon>Araneidae</taxon>
        <taxon>Caerostris</taxon>
    </lineage>
</organism>